<evidence type="ECO:0000256" key="4">
    <source>
        <dbReference type="ARBA" id="ARBA00023163"/>
    </source>
</evidence>
<dbReference type="InterPro" id="IPR039425">
    <property type="entry name" value="RNA_pol_sigma-70-like"/>
</dbReference>
<dbReference type="Pfam" id="PF08281">
    <property type="entry name" value="Sigma70_r4_2"/>
    <property type="match status" value="1"/>
</dbReference>
<dbReference type="InterPro" id="IPR007627">
    <property type="entry name" value="RNA_pol_sigma70_r2"/>
</dbReference>
<dbReference type="RefSeq" id="WP_253874508.1">
    <property type="nucleotide sequence ID" value="NZ_BAABHM010000009.1"/>
</dbReference>
<dbReference type="SUPFAM" id="SSF88659">
    <property type="entry name" value="Sigma3 and sigma4 domains of RNA polymerase sigma factors"/>
    <property type="match status" value="1"/>
</dbReference>
<protein>
    <submittedName>
        <fullName evidence="7">Sigma-70 family RNA polymerase sigma factor</fullName>
    </submittedName>
</protein>
<evidence type="ECO:0000313" key="7">
    <source>
        <dbReference type="EMBL" id="GAA4697598.1"/>
    </source>
</evidence>
<dbReference type="Gene3D" id="1.10.1740.10">
    <property type="match status" value="1"/>
</dbReference>
<keyword evidence="8" id="KW-1185">Reference proteome</keyword>
<organism evidence="7 8">
    <name type="scientific">Promicromonospora umidemergens</name>
    <dbReference type="NCBI Taxonomy" id="629679"/>
    <lineage>
        <taxon>Bacteria</taxon>
        <taxon>Bacillati</taxon>
        <taxon>Actinomycetota</taxon>
        <taxon>Actinomycetes</taxon>
        <taxon>Micrococcales</taxon>
        <taxon>Promicromonosporaceae</taxon>
        <taxon>Promicromonospora</taxon>
    </lineage>
</organism>
<dbReference type="PANTHER" id="PTHR43133:SF66">
    <property type="entry name" value="ECF RNA POLYMERASE SIGMA FACTOR SIGK"/>
    <property type="match status" value="1"/>
</dbReference>
<evidence type="ECO:0000256" key="2">
    <source>
        <dbReference type="ARBA" id="ARBA00023015"/>
    </source>
</evidence>
<dbReference type="Proteomes" id="UP001500843">
    <property type="component" value="Unassembled WGS sequence"/>
</dbReference>
<dbReference type="Pfam" id="PF04542">
    <property type="entry name" value="Sigma70_r2"/>
    <property type="match status" value="1"/>
</dbReference>
<dbReference type="EMBL" id="BAABHM010000009">
    <property type="protein sequence ID" value="GAA4697598.1"/>
    <property type="molecule type" value="Genomic_DNA"/>
</dbReference>
<comment type="similarity">
    <text evidence="1">Belongs to the sigma-70 factor family. ECF subfamily.</text>
</comment>
<comment type="caution">
    <text evidence="7">The sequence shown here is derived from an EMBL/GenBank/DDBJ whole genome shotgun (WGS) entry which is preliminary data.</text>
</comment>
<keyword evidence="3" id="KW-0731">Sigma factor</keyword>
<evidence type="ECO:0000313" key="8">
    <source>
        <dbReference type="Proteomes" id="UP001500843"/>
    </source>
</evidence>
<dbReference type="InterPro" id="IPR013324">
    <property type="entry name" value="RNA_pol_sigma_r3/r4-like"/>
</dbReference>
<dbReference type="PANTHER" id="PTHR43133">
    <property type="entry name" value="RNA POLYMERASE ECF-TYPE SIGMA FACTO"/>
    <property type="match status" value="1"/>
</dbReference>
<evidence type="ECO:0000259" key="5">
    <source>
        <dbReference type="Pfam" id="PF04542"/>
    </source>
</evidence>
<sequence length="175" mass="19008">MACAGADPAVFGPVYDALAPFAFGVSLGVLPDPNHAAEVTQDVMVEVWQTAAQFDPARTSASTWVAMIARQRAVDRVRAERSWQDMNQPKLDATVADVAHAYAAEKLERRPEGESVRRCFDSLAPTQRAAIVEAYYGGLTYREIAEHLDAGLPTITAHIRDGLGRLRESLGLSRG</sequence>
<evidence type="ECO:0000256" key="1">
    <source>
        <dbReference type="ARBA" id="ARBA00010641"/>
    </source>
</evidence>
<proteinExistence type="inferred from homology"/>
<evidence type="ECO:0000259" key="6">
    <source>
        <dbReference type="Pfam" id="PF08281"/>
    </source>
</evidence>
<keyword evidence="4" id="KW-0804">Transcription</keyword>
<dbReference type="SUPFAM" id="SSF88946">
    <property type="entry name" value="Sigma2 domain of RNA polymerase sigma factors"/>
    <property type="match status" value="1"/>
</dbReference>
<gene>
    <name evidence="7" type="ORF">GCM10023198_17300</name>
</gene>
<reference evidence="8" key="1">
    <citation type="journal article" date="2019" name="Int. J. Syst. Evol. Microbiol.">
        <title>The Global Catalogue of Microorganisms (GCM) 10K type strain sequencing project: providing services to taxonomists for standard genome sequencing and annotation.</title>
        <authorList>
            <consortium name="The Broad Institute Genomics Platform"/>
            <consortium name="The Broad Institute Genome Sequencing Center for Infectious Disease"/>
            <person name="Wu L."/>
            <person name="Ma J."/>
        </authorList>
    </citation>
    <scope>NUCLEOTIDE SEQUENCE [LARGE SCALE GENOMIC DNA]</scope>
    <source>
        <strain evidence="8">JCM 17975</strain>
    </source>
</reference>
<feature type="domain" description="RNA polymerase sigma-70 region 2" evidence="5">
    <location>
        <begin position="15"/>
        <end position="81"/>
    </location>
</feature>
<dbReference type="Gene3D" id="1.10.10.10">
    <property type="entry name" value="Winged helix-like DNA-binding domain superfamily/Winged helix DNA-binding domain"/>
    <property type="match status" value="1"/>
</dbReference>
<dbReference type="InterPro" id="IPR013249">
    <property type="entry name" value="RNA_pol_sigma70_r4_t2"/>
</dbReference>
<dbReference type="InterPro" id="IPR013325">
    <property type="entry name" value="RNA_pol_sigma_r2"/>
</dbReference>
<keyword evidence="2" id="KW-0805">Transcription regulation</keyword>
<name>A0ABP8X2H7_9MICO</name>
<evidence type="ECO:0000256" key="3">
    <source>
        <dbReference type="ARBA" id="ARBA00023082"/>
    </source>
</evidence>
<feature type="domain" description="RNA polymerase sigma factor 70 region 4 type 2" evidence="6">
    <location>
        <begin position="114"/>
        <end position="165"/>
    </location>
</feature>
<dbReference type="NCBIfam" id="TIGR02937">
    <property type="entry name" value="sigma70-ECF"/>
    <property type="match status" value="1"/>
</dbReference>
<dbReference type="InterPro" id="IPR036388">
    <property type="entry name" value="WH-like_DNA-bd_sf"/>
</dbReference>
<dbReference type="InterPro" id="IPR014284">
    <property type="entry name" value="RNA_pol_sigma-70_dom"/>
</dbReference>
<accession>A0ABP8X2H7</accession>